<dbReference type="EMBL" id="CAMAPE010000010">
    <property type="protein sequence ID" value="CAH9076873.1"/>
    <property type="molecule type" value="Genomic_DNA"/>
</dbReference>
<dbReference type="PANTHER" id="PTHR34364">
    <property type="entry name" value="WAS/WASL-INTERACTING FAMILY PROTEIN"/>
    <property type="match status" value="1"/>
</dbReference>
<gene>
    <name evidence="3" type="ORF">CEURO_LOCUS6088</name>
</gene>
<feature type="transmembrane region" description="Helical" evidence="2">
    <location>
        <begin position="55"/>
        <end position="74"/>
    </location>
</feature>
<feature type="region of interest" description="Disordered" evidence="1">
    <location>
        <begin position="1"/>
        <end position="42"/>
    </location>
</feature>
<protein>
    <submittedName>
        <fullName evidence="3">Uncharacterized protein</fullName>
    </submittedName>
</protein>
<evidence type="ECO:0000313" key="3">
    <source>
        <dbReference type="EMBL" id="CAH9076873.1"/>
    </source>
</evidence>
<comment type="caution">
    <text evidence="3">The sequence shown here is derived from an EMBL/GenBank/DDBJ whole genome shotgun (WGS) entry which is preliminary data.</text>
</comment>
<evidence type="ECO:0000256" key="2">
    <source>
        <dbReference type="SAM" id="Phobius"/>
    </source>
</evidence>
<keyword evidence="2" id="KW-0812">Transmembrane</keyword>
<keyword evidence="2" id="KW-1133">Transmembrane helix</keyword>
<keyword evidence="4" id="KW-1185">Reference proteome</keyword>
<accession>A0A9P0YVF3</accession>
<feature type="compositionally biased region" description="Basic and acidic residues" evidence="1">
    <location>
        <begin position="1"/>
        <end position="15"/>
    </location>
</feature>
<dbReference type="OrthoDB" id="1692910at2759"/>
<evidence type="ECO:0000313" key="4">
    <source>
        <dbReference type="Proteomes" id="UP001152484"/>
    </source>
</evidence>
<sequence length="108" mass="12156">MTEEDTPKLYMDKPNKAQQKRKAPLSMAPSMSTVSRPPPSTYRPLKESFARRYKFLWPMLLAVNFSIGACLLLMPKKREGVIENIEASQVSSASMVDADAHISPRSEK</sequence>
<proteinExistence type="predicted"/>
<dbReference type="Proteomes" id="UP001152484">
    <property type="component" value="Unassembled WGS sequence"/>
</dbReference>
<feature type="compositionally biased region" description="Basic and acidic residues" evidence="1">
    <location>
        <begin position="98"/>
        <end position="108"/>
    </location>
</feature>
<organism evidence="3 4">
    <name type="scientific">Cuscuta europaea</name>
    <name type="common">European dodder</name>
    <dbReference type="NCBI Taxonomy" id="41803"/>
    <lineage>
        <taxon>Eukaryota</taxon>
        <taxon>Viridiplantae</taxon>
        <taxon>Streptophyta</taxon>
        <taxon>Embryophyta</taxon>
        <taxon>Tracheophyta</taxon>
        <taxon>Spermatophyta</taxon>
        <taxon>Magnoliopsida</taxon>
        <taxon>eudicotyledons</taxon>
        <taxon>Gunneridae</taxon>
        <taxon>Pentapetalae</taxon>
        <taxon>asterids</taxon>
        <taxon>lamiids</taxon>
        <taxon>Solanales</taxon>
        <taxon>Convolvulaceae</taxon>
        <taxon>Cuscuteae</taxon>
        <taxon>Cuscuta</taxon>
        <taxon>Cuscuta subgen. Cuscuta</taxon>
    </lineage>
</organism>
<reference evidence="3" key="1">
    <citation type="submission" date="2022-07" db="EMBL/GenBank/DDBJ databases">
        <authorList>
            <person name="Macas J."/>
            <person name="Novak P."/>
            <person name="Neumann P."/>
        </authorList>
    </citation>
    <scope>NUCLEOTIDE SEQUENCE</scope>
</reference>
<feature type="region of interest" description="Disordered" evidence="1">
    <location>
        <begin position="89"/>
        <end position="108"/>
    </location>
</feature>
<keyword evidence="2" id="KW-0472">Membrane</keyword>
<name>A0A9P0YVF3_CUSEU</name>
<dbReference type="AlphaFoldDB" id="A0A9P0YVF3"/>
<evidence type="ECO:0000256" key="1">
    <source>
        <dbReference type="SAM" id="MobiDB-lite"/>
    </source>
</evidence>
<dbReference type="PANTHER" id="PTHR34364:SF1">
    <property type="entry name" value="WAS_WASL-INTERACTING FAMILY PROTEIN"/>
    <property type="match status" value="1"/>
</dbReference>